<organism evidence="1 2">
    <name type="scientific">Candidatus Electronema aureum</name>
    <dbReference type="NCBI Taxonomy" id="2005002"/>
    <lineage>
        <taxon>Bacteria</taxon>
        <taxon>Pseudomonadati</taxon>
        <taxon>Thermodesulfobacteriota</taxon>
        <taxon>Desulfobulbia</taxon>
        <taxon>Desulfobulbales</taxon>
        <taxon>Desulfobulbaceae</taxon>
        <taxon>Candidatus Electronema</taxon>
    </lineage>
</organism>
<proteinExistence type="predicted"/>
<evidence type="ECO:0000313" key="1">
    <source>
        <dbReference type="EMBL" id="TAA74108.1"/>
    </source>
</evidence>
<dbReference type="AlphaFoldDB" id="A0A521FZB2"/>
<dbReference type="SUPFAM" id="SSF51306">
    <property type="entry name" value="LexA/Signal peptidase"/>
    <property type="match status" value="1"/>
</dbReference>
<evidence type="ECO:0000313" key="2">
    <source>
        <dbReference type="Proteomes" id="UP000316238"/>
    </source>
</evidence>
<dbReference type="EMBL" id="NQJD01000039">
    <property type="protein sequence ID" value="TAA74108.1"/>
    <property type="molecule type" value="Genomic_DNA"/>
</dbReference>
<name>A0A521FZB2_9BACT</name>
<comment type="caution">
    <text evidence="1">The sequence shown here is derived from an EMBL/GenBank/DDBJ whole genome shotgun (WGS) entry which is preliminary data.</text>
</comment>
<protein>
    <submittedName>
        <fullName evidence="1">Signal peptidase I</fullName>
    </submittedName>
</protein>
<dbReference type="CDD" id="cd06462">
    <property type="entry name" value="Peptidase_S24_S26"/>
    <property type="match status" value="1"/>
</dbReference>
<gene>
    <name evidence="1" type="ORF">CDV28_1397</name>
</gene>
<keyword evidence="2" id="KW-1185">Reference proteome</keyword>
<dbReference type="Proteomes" id="UP000316238">
    <property type="component" value="Unassembled WGS sequence"/>
</dbReference>
<dbReference type="Gene3D" id="2.10.109.10">
    <property type="entry name" value="Umud Fragment, subunit A"/>
    <property type="match status" value="1"/>
</dbReference>
<sequence length="160" mass="17855">MSHSVIGIREPGALDLVQSLLRQGFSVHIRVSGDSMKPLLRGGELVEVAPLRDARPKLGDILFVRSRQNTPLVHRLIWRRNQNGISHLLTKGDACAGFDGFIPANKVIGRVDRIIIADQKSISLQVPLMRLRAVLSVSRVLLAHAWRKLNAYKKEYPPSI</sequence>
<accession>A0A521FZB2</accession>
<dbReference type="InterPro" id="IPR036286">
    <property type="entry name" value="LexA/Signal_pep-like_sf"/>
</dbReference>
<reference evidence="1" key="1">
    <citation type="submission" date="2017-07" db="EMBL/GenBank/DDBJ databases">
        <title>The cable genome - Insights into the physiology and evolution of filamentous bacteria capable of sulfide oxidation via long distance electron transfer.</title>
        <authorList>
            <person name="Thorup C."/>
            <person name="Bjerg J.T."/>
            <person name="Schreiber L."/>
            <person name="Nielsen L.P."/>
            <person name="Kjeldsen K.U."/>
            <person name="Boesen T."/>
            <person name="Boggild A."/>
            <person name="Meysman F."/>
            <person name="Geelhoed J."/>
            <person name="Schramm A."/>
        </authorList>
    </citation>
    <scope>NUCLEOTIDE SEQUENCE [LARGE SCALE GENOMIC DNA]</scope>
    <source>
        <strain evidence="1">GS</strain>
    </source>
</reference>